<keyword evidence="2" id="KW-1185">Reference proteome</keyword>
<protein>
    <submittedName>
        <fullName evidence="1">Uncharacterized protein</fullName>
    </submittedName>
</protein>
<organism evidence="1 2">
    <name type="scientific">Artomyces pyxidatus</name>
    <dbReference type="NCBI Taxonomy" id="48021"/>
    <lineage>
        <taxon>Eukaryota</taxon>
        <taxon>Fungi</taxon>
        <taxon>Dikarya</taxon>
        <taxon>Basidiomycota</taxon>
        <taxon>Agaricomycotina</taxon>
        <taxon>Agaricomycetes</taxon>
        <taxon>Russulales</taxon>
        <taxon>Auriscalpiaceae</taxon>
        <taxon>Artomyces</taxon>
    </lineage>
</organism>
<accession>A0ACB8TK75</accession>
<gene>
    <name evidence="1" type="ORF">BV25DRAFT_1817717</name>
</gene>
<dbReference type="EMBL" id="MU277187">
    <property type="protein sequence ID" value="KAI0068798.1"/>
    <property type="molecule type" value="Genomic_DNA"/>
</dbReference>
<evidence type="ECO:0000313" key="2">
    <source>
        <dbReference type="Proteomes" id="UP000814140"/>
    </source>
</evidence>
<reference evidence="1" key="1">
    <citation type="submission" date="2021-03" db="EMBL/GenBank/DDBJ databases">
        <authorList>
            <consortium name="DOE Joint Genome Institute"/>
            <person name="Ahrendt S."/>
            <person name="Looney B.P."/>
            <person name="Miyauchi S."/>
            <person name="Morin E."/>
            <person name="Drula E."/>
            <person name="Courty P.E."/>
            <person name="Chicoki N."/>
            <person name="Fauchery L."/>
            <person name="Kohler A."/>
            <person name="Kuo A."/>
            <person name="Labutti K."/>
            <person name="Pangilinan J."/>
            <person name="Lipzen A."/>
            <person name="Riley R."/>
            <person name="Andreopoulos W."/>
            <person name="He G."/>
            <person name="Johnson J."/>
            <person name="Barry K.W."/>
            <person name="Grigoriev I.V."/>
            <person name="Nagy L."/>
            <person name="Hibbett D."/>
            <person name="Henrissat B."/>
            <person name="Matheny P.B."/>
            <person name="Labbe J."/>
            <person name="Martin F."/>
        </authorList>
    </citation>
    <scope>NUCLEOTIDE SEQUENCE</scope>
    <source>
        <strain evidence="1">HHB10654</strain>
    </source>
</reference>
<sequence length="427" mass="47316">MASPEILSEAGPSTIPKAQCAVCTSRSAIYACPRCTTRTCSLPCSTAHKARTGCTGVRDKAKFVPMNSYTLGTMMDDYVYLEETGRKVEEWGKDIARGGYAAGKEHGWSRGGRGQARGRGRGGTQRTKRDVLKMMLESRDVDVDMLPTGMERRALNQSTWDSKKQVAFLTIEFKFHPPPDPKADPTDPQDPPYTLLTHRNCSDESLLSLMQYHVKTKTKRDNQAPPWLRALALPNSDVPDIFSVPHFFMPTKLDTIAAGGTTVYHRLDPSQKLLDLLRQKFFVEFPTIEVWEEGAFRGIVVDAHGATKDEGVERPAKRRKVDVRKARKTMKGLIGNYGSEDDEAKDPLSVLGVYEGSDEEIQPTPGDVVFDEAEGGTDDAEGSDDDVGPVDYAALLDIMRQAKERQSGNPEDEVDWGDSDEEENIHA</sequence>
<evidence type="ECO:0000313" key="1">
    <source>
        <dbReference type="EMBL" id="KAI0068798.1"/>
    </source>
</evidence>
<name>A0ACB8TK75_9AGAM</name>
<proteinExistence type="predicted"/>
<dbReference type="Proteomes" id="UP000814140">
    <property type="component" value="Unassembled WGS sequence"/>
</dbReference>
<reference evidence="1" key="2">
    <citation type="journal article" date="2022" name="New Phytol.">
        <title>Evolutionary transition to the ectomycorrhizal habit in the genomes of a hyperdiverse lineage of mushroom-forming fungi.</title>
        <authorList>
            <person name="Looney B."/>
            <person name="Miyauchi S."/>
            <person name="Morin E."/>
            <person name="Drula E."/>
            <person name="Courty P.E."/>
            <person name="Kohler A."/>
            <person name="Kuo A."/>
            <person name="LaButti K."/>
            <person name="Pangilinan J."/>
            <person name="Lipzen A."/>
            <person name="Riley R."/>
            <person name="Andreopoulos W."/>
            <person name="He G."/>
            <person name="Johnson J."/>
            <person name="Nolan M."/>
            <person name="Tritt A."/>
            <person name="Barry K.W."/>
            <person name="Grigoriev I.V."/>
            <person name="Nagy L.G."/>
            <person name="Hibbett D."/>
            <person name="Henrissat B."/>
            <person name="Matheny P.B."/>
            <person name="Labbe J."/>
            <person name="Martin F.M."/>
        </authorList>
    </citation>
    <scope>NUCLEOTIDE SEQUENCE</scope>
    <source>
        <strain evidence="1">HHB10654</strain>
    </source>
</reference>
<comment type="caution">
    <text evidence="1">The sequence shown here is derived from an EMBL/GenBank/DDBJ whole genome shotgun (WGS) entry which is preliminary data.</text>
</comment>